<organism evidence="1 2">
    <name type="scientific">Paenibacillus solani</name>
    <dbReference type="NCBI Taxonomy" id="1705565"/>
    <lineage>
        <taxon>Bacteria</taxon>
        <taxon>Bacillati</taxon>
        <taxon>Bacillota</taxon>
        <taxon>Bacilli</taxon>
        <taxon>Bacillales</taxon>
        <taxon>Paenibacillaceae</taxon>
        <taxon>Paenibacillus</taxon>
    </lineage>
</organism>
<protein>
    <submittedName>
        <fullName evidence="1">Ankyrin</fullName>
    </submittedName>
</protein>
<gene>
    <name evidence="1" type="ORF">AM231_02780</name>
</gene>
<sequence>MQLTKISQNTAILLEHARKSGLVSLELLEAVRSGDIERFQIANHDHFNYDELFIYAGEHGEDLEKAVSEGYQITFNTRNGLKIWLEEAFRISSESDFHVGEGIIEGLKLQEEQVARLKEALAVNWTLEEEPTADGVLVRLTVRGLK</sequence>
<evidence type="ECO:0000313" key="2">
    <source>
        <dbReference type="Proteomes" id="UP000036932"/>
    </source>
</evidence>
<dbReference type="Proteomes" id="UP000036932">
    <property type="component" value="Unassembled WGS sequence"/>
</dbReference>
<dbReference type="PATRIC" id="fig|1705565.3.peg.2432"/>
<comment type="caution">
    <text evidence="1">The sequence shown here is derived from an EMBL/GenBank/DDBJ whole genome shotgun (WGS) entry which is preliminary data.</text>
</comment>
<dbReference type="EMBL" id="LIUT01000001">
    <property type="protein sequence ID" value="KOR88173.1"/>
    <property type="molecule type" value="Genomic_DNA"/>
</dbReference>
<dbReference type="AlphaFoldDB" id="A0A0M1P0Y8"/>
<reference evidence="2" key="1">
    <citation type="submission" date="2015-08" db="EMBL/GenBank/DDBJ databases">
        <title>Genome sequencing project for genomic taxonomy and phylogenomics of Bacillus-like bacteria.</title>
        <authorList>
            <person name="Liu B."/>
            <person name="Wang J."/>
            <person name="Zhu Y."/>
            <person name="Liu G."/>
            <person name="Chen Q."/>
            <person name="Chen Z."/>
            <person name="Lan J."/>
            <person name="Che J."/>
            <person name="Ge C."/>
            <person name="Shi H."/>
            <person name="Pan Z."/>
            <person name="Liu X."/>
        </authorList>
    </citation>
    <scope>NUCLEOTIDE SEQUENCE [LARGE SCALE GENOMIC DNA]</scope>
    <source>
        <strain evidence="2">FJAT-22460</strain>
    </source>
</reference>
<keyword evidence="2" id="KW-1185">Reference proteome</keyword>
<name>A0A0M1P0Y8_9BACL</name>
<dbReference type="OrthoDB" id="2657532at2"/>
<proteinExistence type="predicted"/>
<accession>A0A0M1P0Y8</accession>
<dbReference type="RefSeq" id="WP_054401262.1">
    <property type="nucleotide sequence ID" value="NZ_LIUT01000001.1"/>
</dbReference>
<evidence type="ECO:0000313" key="1">
    <source>
        <dbReference type="EMBL" id="KOR88173.1"/>
    </source>
</evidence>